<protein>
    <recommendedName>
        <fullName evidence="3">Arrestin-like N-terminal domain-containing protein</fullName>
    </recommendedName>
</protein>
<evidence type="ECO:0000313" key="2">
    <source>
        <dbReference type="Proteomes" id="UP001334248"/>
    </source>
</evidence>
<reference evidence="1 2" key="1">
    <citation type="journal article" date="2023" name="Res Sq">
        <title>Genomic and morphological characterization of Knufia obscura isolated from the Mars 2020 spacecraft assembly facility.</title>
        <authorList>
            <person name="Chander A.M."/>
            <person name="Teixeira M.M."/>
            <person name="Singh N.K."/>
            <person name="Williams M.P."/>
            <person name="Parker C.W."/>
            <person name="Leo P."/>
            <person name="Stajich J.E."/>
            <person name="Torok T."/>
            <person name="Tighe S."/>
            <person name="Mason C.E."/>
            <person name="Venkateswaran K."/>
        </authorList>
    </citation>
    <scope>NUCLEOTIDE SEQUENCE [LARGE SCALE GENOMIC DNA]</scope>
    <source>
        <strain evidence="1 2">CCFEE 5817</strain>
    </source>
</reference>
<keyword evidence="2" id="KW-1185">Reference proteome</keyword>
<evidence type="ECO:0000313" key="1">
    <source>
        <dbReference type="EMBL" id="KAK5940314.1"/>
    </source>
</evidence>
<dbReference type="EMBL" id="JAVHJV010000009">
    <property type="protein sequence ID" value="KAK5940314.1"/>
    <property type="molecule type" value="Genomic_DNA"/>
</dbReference>
<gene>
    <name evidence="1" type="ORF">PMZ80_007734</name>
</gene>
<evidence type="ECO:0008006" key="3">
    <source>
        <dbReference type="Google" id="ProtNLM"/>
    </source>
</evidence>
<proteinExistence type="predicted"/>
<organism evidence="1 2">
    <name type="scientific">Knufia obscura</name>
    <dbReference type="NCBI Taxonomy" id="1635080"/>
    <lineage>
        <taxon>Eukaryota</taxon>
        <taxon>Fungi</taxon>
        <taxon>Dikarya</taxon>
        <taxon>Ascomycota</taxon>
        <taxon>Pezizomycotina</taxon>
        <taxon>Eurotiomycetes</taxon>
        <taxon>Chaetothyriomycetidae</taxon>
        <taxon>Chaetothyriales</taxon>
        <taxon>Trichomeriaceae</taxon>
        <taxon>Knufia</taxon>
    </lineage>
</organism>
<comment type="caution">
    <text evidence="1">The sequence shown here is derived from an EMBL/GenBank/DDBJ whole genome shotgun (WGS) entry which is preliminary data.</text>
</comment>
<dbReference type="RefSeq" id="XP_064728404.1">
    <property type="nucleotide sequence ID" value="XM_064876140.1"/>
</dbReference>
<name>A0ABR0RJL9_9EURO</name>
<accession>A0ABR0RJL9</accession>
<dbReference type="GeneID" id="90001183"/>
<dbReference type="Proteomes" id="UP001334248">
    <property type="component" value="Unassembled WGS sequence"/>
</dbReference>
<sequence length="455" mass="50364">MDQISLQTSLARRTTRIYTGQSTKSPKCREMPIHPAGDTSTIDVSFSALSSHGNHWKHLDDDTYLPPYYETDKTAIDPSRSIEVDVRIHDRRAFDDVASPLFDQVEFTLHGAVRTHIGEHEATQKILQVTEQRNPSDFTTCVNSHEPEERRRTSTFCTTVTFDTSGVRLPTSTTITGSKYVTEHTALSDQRLVTGSCEVQFWITTQFTTVPSAECASSTPRGFSRALELSLSPSSIHVSPSSAAARIPPRLRFKENWNSIFAYCGYNRHLSGQPTATNIGFNIPLTAPLQLSGCGTSDNLTFTLPVTMTITIPTLVSAAGATKSTLLRHHLRQKGLESIVSLSAYWHEDQRFSAGALAKDYTIMNKTSQMIAKDTKLDFPPFYTLDEEHGEEYTATTYVDLVVPRTLASSCSFGSELLRISHSISLVLSTKKLEVASFSLLPSYMAKMQADVSLS</sequence>